<organism evidence="1 2">
    <name type="scientific">Burkholderia lata (strain ATCC 17760 / DSM 23089 / LMG 22485 / NCIMB 9086 / R18194 / 383)</name>
    <dbReference type="NCBI Taxonomy" id="482957"/>
    <lineage>
        <taxon>Bacteria</taxon>
        <taxon>Pseudomonadati</taxon>
        <taxon>Pseudomonadota</taxon>
        <taxon>Betaproteobacteria</taxon>
        <taxon>Burkholderiales</taxon>
        <taxon>Burkholderiaceae</taxon>
        <taxon>Burkholderia</taxon>
        <taxon>Burkholderia cepacia complex</taxon>
    </lineage>
</organism>
<dbReference type="RefSeq" id="WP_174969892.1">
    <property type="nucleotide sequence ID" value="NZ_CABVPS010000001.1"/>
</dbReference>
<sequence>MQWNAQRHERQARCLMRMLSVVSTAIRVVHDVDGMIGVRDWLQIRRKQRDARAGTGPLRRDTRRSG</sequence>
<evidence type="ECO:0000313" key="2">
    <source>
        <dbReference type="Proteomes" id="UP000494174"/>
    </source>
</evidence>
<reference evidence="1 2" key="1">
    <citation type="submission" date="2019-09" db="EMBL/GenBank/DDBJ databases">
        <authorList>
            <person name="Depoorter E."/>
        </authorList>
    </citation>
    <scope>NUCLEOTIDE SEQUENCE [LARGE SCALE GENOMIC DNA]</scope>
    <source>
        <strain evidence="1">R-15945</strain>
    </source>
</reference>
<accession>A0A6P2HB83</accession>
<dbReference type="AlphaFoldDB" id="A0A6P2HB83"/>
<dbReference type="Proteomes" id="UP000494174">
    <property type="component" value="Unassembled WGS sequence"/>
</dbReference>
<dbReference type="EMBL" id="CABVPU010000015">
    <property type="protein sequence ID" value="VWB87159.1"/>
    <property type="molecule type" value="Genomic_DNA"/>
</dbReference>
<gene>
    <name evidence="1" type="ORF">BLA15945_04190</name>
</gene>
<protein>
    <submittedName>
        <fullName evidence="1">Transporter</fullName>
    </submittedName>
</protein>
<proteinExistence type="predicted"/>
<evidence type="ECO:0000313" key="1">
    <source>
        <dbReference type="EMBL" id="VWB87159.1"/>
    </source>
</evidence>
<name>A0A6P2HB83_BURL3</name>